<dbReference type="GO" id="GO:0046872">
    <property type="term" value="F:metal ion binding"/>
    <property type="evidence" value="ECO:0007669"/>
    <property type="project" value="InterPro"/>
</dbReference>
<dbReference type="InterPro" id="IPR011249">
    <property type="entry name" value="Metalloenz_LuxS/M16"/>
</dbReference>
<reference evidence="9" key="1">
    <citation type="submission" date="2021-04" db="EMBL/GenBank/DDBJ databases">
        <title>The complete genome sequence of Caulobacter sp. S6.</title>
        <authorList>
            <person name="Tang Y."/>
            <person name="Ouyang W."/>
            <person name="Liu Q."/>
            <person name="Huang B."/>
            <person name="Guo Z."/>
            <person name="Lei P."/>
        </authorList>
    </citation>
    <scope>NUCLEOTIDE SEQUENCE</scope>
    <source>
        <strain evidence="9">S6</strain>
    </source>
</reference>
<dbReference type="InterPro" id="IPR011765">
    <property type="entry name" value="Pept_M16_N"/>
</dbReference>
<evidence type="ECO:0000313" key="10">
    <source>
        <dbReference type="Proteomes" id="UP000676409"/>
    </source>
</evidence>
<dbReference type="InterPro" id="IPR007863">
    <property type="entry name" value="Peptidase_M16_C"/>
</dbReference>
<evidence type="ECO:0000259" key="8">
    <source>
        <dbReference type="Pfam" id="PF05193"/>
    </source>
</evidence>
<keyword evidence="2" id="KW-0645">Protease</keyword>
<keyword evidence="3" id="KW-0378">Hydrolase</keyword>
<dbReference type="SUPFAM" id="SSF63411">
    <property type="entry name" value="LuxS/MPP-like metallohydrolase"/>
    <property type="match status" value="4"/>
</dbReference>
<proteinExistence type="inferred from homology"/>
<dbReference type="PANTHER" id="PTHR43690:SF33">
    <property type="entry name" value="STROMAL PROCESSING PEPTIDASE, CHLOROPLASTIC"/>
    <property type="match status" value="1"/>
</dbReference>
<name>A0A975FYJ3_9CAUL</name>
<evidence type="ECO:0000256" key="5">
    <source>
        <dbReference type="ARBA" id="ARBA00023049"/>
    </source>
</evidence>
<dbReference type="GO" id="GO:0008237">
    <property type="term" value="F:metallopeptidase activity"/>
    <property type="evidence" value="ECO:0007669"/>
    <property type="project" value="UniProtKB-KW"/>
</dbReference>
<feature type="domain" description="Peptidase M16 N-terminal" evidence="7">
    <location>
        <begin position="50"/>
        <end position="172"/>
    </location>
</feature>
<gene>
    <name evidence="9" type="ORF">KCG34_20150</name>
</gene>
<sequence length="945" mass="101403">MAAAVALAVCGSVGSALAAAPRPAAEDLNTIHPDPAVRQGVLANGLRYLILRNATPPGAVSLRLAIDAGAYDETDDQLGAAHFVEHLAFSGGDNGHLEGPERAFAQAGVSFGRDLNAETGLFSTVYRLDLTKADPAVLAQAFGWLRTVADGTRFTPAAVDRERGIVLAEREAELSPASIAQQERQAFMGPGLRVTRPVIGTPASLAALDPGKLQAFYRTWYRPDNAVVVAVGDADPEQLLALVQKTFGGWTAAGPPPVRPAPGKLDLTRGEQALSRADIHMASQIGACSLRPGAAPGADDVARLRERLLSDLWIRLVDKRLGELTRNGHPPYLKAAVGRETDLREAEVTCLNVMLLDERWRPALEAAQGELSRFRAHGPSQDDLDEAIDNMRAKLRGARDQGATRDTSDLAGRMTARALKHDVVTTPNEDFWAFDAAVETITPDDVRKAFARDWSGAGPFLIVEAPQPPPATELTAAWDAGAKAAPPPAAPAETRKAWAYEDFGKAGRIVSRAAQTGPDFVRIRYANGVVLNFKKTDFAKDDVQVRVRVGAGRQEIPDADFFAANFGAGLLAAGGLGRHDFGDLQRLFANTGWEAKLAVGTDAFVLHGQTNDWSLRSELQVLAAFLSDPGFRPEVDARIPTAVETVYRQYRAQPAMALNFALMDALAPGSPATLPPQARTAALRMADFQRLLKPALTEAPIEVTIVGDIGEGTASEFVGETLGALPPRKDTPRTQASTWFMRFPDQPPALIRATHEGPADKAMVGLVWPLYVATPERRREEITLGLLAKVFDDDLRHRVRQELAQTYSPHVGTSLPDHADQGLLMAAVEASPQSIEAMRAETAAIAERLAKGQITEEELEAARKPLQAEYAARMTRNAWWVGVLDGSARTPEGLDEMRVEPGLLASVTLAEVREAAARWLGKPPIAVVVLPEAAARPASAATAAR</sequence>
<organism evidence="9 10">
    <name type="scientific">Phenylobacterium montanum</name>
    <dbReference type="NCBI Taxonomy" id="2823693"/>
    <lineage>
        <taxon>Bacteria</taxon>
        <taxon>Pseudomonadati</taxon>
        <taxon>Pseudomonadota</taxon>
        <taxon>Alphaproteobacteria</taxon>
        <taxon>Caulobacterales</taxon>
        <taxon>Caulobacteraceae</taxon>
        <taxon>Phenylobacterium</taxon>
    </lineage>
</organism>
<evidence type="ECO:0000259" key="7">
    <source>
        <dbReference type="Pfam" id="PF00675"/>
    </source>
</evidence>
<dbReference type="GO" id="GO:0006508">
    <property type="term" value="P:proteolysis"/>
    <property type="evidence" value="ECO:0007669"/>
    <property type="project" value="UniProtKB-KW"/>
</dbReference>
<evidence type="ECO:0000256" key="6">
    <source>
        <dbReference type="SAM" id="SignalP"/>
    </source>
</evidence>
<dbReference type="Gene3D" id="3.30.830.10">
    <property type="entry name" value="Metalloenzyme, LuxS/M16 peptidase-like"/>
    <property type="match status" value="4"/>
</dbReference>
<dbReference type="Pfam" id="PF00675">
    <property type="entry name" value="Peptidase_M16"/>
    <property type="match status" value="1"/>
</dbReference>
<feature type="domain" description="Peptidase M16 C-terminal" evidence="8">
    <location>
        <begin position="209"/>
        <end position="269"/>
    </location>
</feature>
<accession>A0A975FYJ3</accession>
<evidence type="ECO:0000256" key="1">
    <source>
        <dbReference type="ARBA" id="ARBA00007261"/>
    </source>
</evidence>
<keyword evidence="4" id="KW-0862">Zinc</keyword>
<dbReference type="Pfam" id="PF05193">
    <property type="entry name" value="Peptidase_M16_C"/>
    <property type="match status" value="2"/>
</dbReference>
<evidence type="ECO:0000256" key="4">
    <source>
        <dbReference type="ARBA" id="ARBA00022833"/>
    </source>
</evidence>
<dbReference type="PANTHER" id="PTHR43690">
    <property type="entry name" value="NARDILYSIN"/>
    <property type="match status" value="1"/>
</dbReference>
<dbReference type="AlphaFoldDB" id="A0A975FYJ3"/>
<keyword evidence="5" id="KW-0482">Metalloprotease</keyword>
<dbReference type="EMBL" id="CP073078">
    <property type="protein sequence ID" value="QUD87339.1"/>
    <property type="molecule type" value="Genomic_DNA"/>
</dbReference>
<feature type="domain" description="Peptidase M16 C-terminal" evidence="8">
    <location>
        <begin position="701"/>
        <end position="865"/>
    </location>
</feature>
<dbReference type="Proteomes" id="UP000676409">
    <property type="component" value="Chromosome"/>
</dbReference>
<evidence type="ECO:0000256" key="2">
    <source>
        <dbReference type="ARBA" id="ARBA00022670"/>
    </source>
</evidence>
<dbReference type="KEGG" id="caul:KCG34_20150"/>
<dbReference type="RefSeq" id="WP_211937391.1">
    <property type="nucleotide sequence ID" value="NZ_CP073078.1"/>
</dbReference>
<feature type="chain" id="PRO_5037422970" evidence="6">
    <location>
        <begin position="19"/>
        <end position="945"/>
    </location>
</feature>
<keyword evidence="6" id="KW-0732">Signal</keyword>
<feature type="signal peptide" evidence="6">
    <location>
        <begin position="1"/>
        <end position="18"/>
    </location>
</feature>
<evidence type="ECO:0000313" key="9">
    <source>
        <dbReference type="EMBL" id="QUD87339.1"/>
    </source>
</evidence>
<evidence type="ECO:0000256" key="3">
    <source>
        <dbReference type="ARBA" id="ARBA00022801"/>
    </source>
</evidence>
<protein>
    <submittedName>
        <fullName evidence="9">Insulinase family protein</fullName>
    </submittedName>
</protein>
<dbReference type="InterPro" id="IPR050626">
    <property type="entry name" value="Peptidase_M16"/>
</dbReference>
<comment type="similarity">
    <text evidence="1">Belongs to the peptidase M16 family.</text>
</comment>
<keyword evidence="10" id="KW-1185">Reference proteome</keyword>